<comment type="caution">
    <text evidence="2">The sequence shown here is derived from an EMBL/GenBank/DDBJ whole genome shotgun (WGS) entry which is preliminary data.</text>
</comment>
<keyword evidence="3" id="KW-1185">Reference proteome</keyword>
<reference evidence="2" key="2">
    <citation type="journal article" date="2021" name="Genome Biol. Evol.">
        <title>Developing a high-quality reference genome for a parasitic bivalve with doubly uniparental inheritance (Bivalvia: Unionida).</title>
        <authorList>
            <person name="Smith C.H."/>
        </authorList>
    </citation>
    <scope>NUCLEOTIDE SEQUENCE</scope>
    <source>
        <strain evidence="2">CHS0354</strain>
        <tissue evidence="2">Mantle</tissue>
    </source>
</reference>
<dbReference type="EMBL" id="JAEAOA010000686">
    <property type="protein sequence ID" value="KAK3612335.1"/>
    <property type="molecule type" value="Genomic_DNA"/>
</dbReference>
<evidence type="ECO:0000313" key="2">
    <source>
        <dbReference type="EMBL" id="KAK3612335.1"/>
    </source>
</evidence>
<evidence type="ECO:0000256" key="1">
    <source>
        <dbReference type="SAM" id="SignalP"/>
    </source>
</evidence>
<name>A0AAE0TKZ0_9BIVA</name>
<accession>A0AAE0TKZ0</accession>
<organism evidence="2 3">
    <name type="scientific">Potamilus streckersoni</name>
    <dbReference type="NCBI Taxonomy" id="2493646"/>
    <lineage>
        <taxon>Eukaryota</taxon>
        <taxon>Metazoa</taxon>
        <taxon>Spiralia</taxon>
        <taxon>Lophotrochozoa</taxon>
        <taxon>Mollusca</taxon>
        <taxon>Bivalvia</taxon>
        <taxon>Autobranchia</taxon>
        <taxon>Heteroconchia</taxon>
        <taxon>Palaeoheterodonta</taxon>
        <taxon>Unionida</taxon>
        <taxon>Unionoidea</taxon>
        <taxon>Unionidae</taxon>
        <taxon>Ambleminae</taxon>
        <taxon>Lampsilini</taxon>
        <taxon>Potamilus</taxon>
    </lineage>
</organism>
<dbReference type="Proteomes" id="UP001195483">
    <property type="component" value="Unassembled WGS sequence"/>
</dbReference>
<reference evidence="2" key="1">
    <citation type="journal article" date="2021" name="Genome Biol. Evol.">
        <title>A High-Quality Reference Genome for a Parasitic Bivalve with Doubly Uniparental Inheritance (Bivalvia: Unionida).</title>
        <authorList>
            <person name="Smith C.H."/>
        </authorList>
    </citation>
    <scope>NUCLEOTIDE SEQUENCE</scope>
    <source>
        <strain evidence="2">CHS0354</strain>
    </source>
</reference>
<keyword evidence="1" id="KW-0732">Signal</keyword>
<sequence>MFRVIDAATILLSSFVYFICSADIKNGIGDSSETMTMPPMGYMKMEDLSSMTALSDIVDEMVKPQSVHVRASTYLMPSVMYPSLRPIVSTGLSTAMNGFAAYVGPLMPTPIIQPIPQTPLSFGLPAAKNNMPMTSVPIGFGNQVSDVARAFSFGNYKSGHTMDILSRLEGICSQTGTVIRLAQAAGLDSFLKHSQTLQDITQCLIRSCSLLHDVRNQMMSQIKSQVTSAFVDTLVDRASGDNSFGNTQNSTDGSYDSSD</sequence>
<evidence type="ECO:0000313" key="3">
    <source>
        <dbReference type="Proteomes" id="UP001195483"/>
    </source>
</evidence>
<reference evidence="2" key="3">
    <citation type="submission" date="2023-05" db="EMBL/GenBank/DDBJ databases">
        <authorList>
            <person name="Smith C.H."/>
        </authorList>
    </citation>
    <scope>NUCLEOTIDE SEQUENCE</scope>
    <source>
        <strain evidence="2">CHS0354</strain>
        <tissue evidence="2">Mantle</tissue>
    </source>
</reference>
<feature type="chain" id="PRO_5041918180" evidence="1">
    <location>
        <begin position="22"/>
        <end position="259"/>
    </location>
</feature>
<dbReference type="AlphaFoldDB" id="A0AAE0TKZ0"/>
<feature type="signal peptide" evidence="1">
    <location>
        <begin position="1"/>
        <end position="21"/>
    </location>
</feature>
<gene>
    <name evidence="2" type="ORF">CHS0354_011052</name>
</gene>
<protein>
    <submittedName>
        <fullName evidence="2">Uncharacterized protein</fullName>
    </submittedName>
</protein>
<proteinExistence type="predicted"/>